<protein>
    <submittedName>
        <fullName evidence="1">Major facilitator superfamily domain-containing protein</fullName>
    </submittedName>
</protein>
<evidence type="ECO:0000313" key="1">
    <source>
        <dbReference type="EMBL" id="KAK9238100.1"/>
    </source>
</evidence>
<proteinExistence type="predicted"/>
<dbReference type="EMBL" id="MU971360">
    <property type="protein sequence ID" value="KAK9238100.1"/>
    <property type="molecule type" value="Genomic_DNA"/>
</dbReference>
<dbReference type="Proteomes" id="UP001433508">
    <property type="component" value="Unassembled WGS sequence"/>
</dbReference>
<accession>A0ACC3T3I2</accession>
<keyword evidence="2" id="KW-1185">Reference proteome</keyword>
<evidence type="ECO:0000313" key="2">
    <source>
        <dbReference type="Proteomes" id="UP001433508"/>
    </source>
</evidence>
<organism evidence="1 2">
    <name type="scientific">Lipomyces kononenkoae</name>
    <name type="common">Yeast</name>
    <dbReference type="NCBI Taxonomy" id="34357"/>
    <lineage>
        <taxon>Eukaryota</taxon>
        <taxon>Fungi</taxon>
        <taxon>Dikarya</taxon>
        <taxon>Ascomycota</taxon>
        <taxon>Saccharomycotina</taxon>
        <taxon>Lipomycetes</taxon>
        <taxon>Lipomycetales</taxon>
        <taxon>Lipomycetaceae</taxon>
        <taxon>Lipomyces</taxon>
    </lineage>
</organism>
<reference evidence="2" key="1">
    <citation type="journal article" date="2024" name="Front. Bioeng. Biotechnol.">
        <title>Genome-scale model development and genomic sequencing of the oleaginous clade Lipomyces.</title>
        <authorList>
            <person name="Czajka J.J."/>
            <person name="Han Y."/>
            <person name="Kim J."/>
            <person name="Mondo S.J."/>
            <person name="Hofstad B.A."/>
            <person name="Robles A."/>
            <person name="Haridas S."/>
            <person name="Riley R."/>
            <person name="LaButti K."/>
            <person name="Pangilinan J."/>
            <person name="Andreopoulos W."/>
            <person name="Lipzen A."/>
            <person name="Yan J."/>
            <person name="Wang M."/>
            <person name="Ng V."/>
            <person name="Grigoriev I.V."/>
            <person name="Spatafora J.W."/>
            <person name="Magnuson J.K."/>
            <person name="Baker S.E."/>
            <person name="Pomraning K.R."/>
        </authorList>
    </citation>
    <scope>NUCLEOTIDE SEQUENCE [LARGE SCALE GENOMIC DNA]</scope>
    <source>
        <strain evidence="2">CBS 7786</strain>
    </source>
</reference>
<gene>
    <name evidence="1" type="ORF">V1525DRAFT_432117</name>
</gene>
<sequence length="569" mass="64587">MVTPASGSMSDSGSSYDDKTTLAAEEEIGDGIGETSALLIDKNGKSGTATKNEYGAFKEKDTQIPEEFEGNEYQYHAAEIEAALANGQIPWTADEERTVLRKTDLRVMILACVMFFSLDLDRSNIQQVVSSDFLLDTNMSTNDYNVGQSLFLIFFLSLEVPSQLMNKRFGPDRWLPTIMCAWGIVSTIQVLITARPFFFFTRAALGFCEGGFVSGLAFYVSSFYKSDELSIRLSWIWATQAGTNVISALLASAILLMQDVGSLKNWQWLLLLEGLLTTGIGIATFFLIPSLRTPGIASIFTPREAAILRARVERDDPSKKNQSNKDVGKRQSVKQIAGSIFGALTDKYLVPIFLLGYISFIPSVTMRYYFPINMRYLMFDTTTINLLIIPYAAVNIFWTTTFSRLSDRYRTKWLFVVLAALWVFPNLIFLQYLPYSANRWWRFASYTWVLGYPYCQPILVSWVSANSNDPDRRALAQSIYNISVQLGNLTAANIYMESDAPYYHRGNYILLALNLTSMVLAISIRTYFARENNRRDKIWSKMTELEQLEYRNGAVKEKGNNRLDFRFRI</sequence>
<name>A0ACC3T3I2_LIPKO</name>
<comment type="caution">
    <text evidence="1">The sequence shown here is derived from an EMBL/GenBank/DDBJ whole genome shotgun (WGS) entry which is preliminary data.</text>
</comment>